<accession>A0ABY0MTP0</accession>
<protein>
    <submittedName>
        <fullName evidence="2">Uncharacterized protein</fullName>
    </submittedName>
</protein>
<evidence type="ECO:0000256" key="1">
    <source>
        <dbReference type="SAM" id="MobiDB-lite"/>
    </source>
</evidence>
<gene>
    <name evidence="2" type="ORF">SAMN04488504_106307</name>
</gene>
<keyword evidence="3" id="KW-1185">Reference proteome</keyword>
<organism evidence="2 3">
    <name type="scientific">Myxococcus virescens</name>
    <dbReference type="NCBI Taxonomy" id="83456"/>
    <lineage>
        <taxon>Bacteria</taxon>
        <taxon>Pseudomonadati</taxon>
        <taxon>Myxococcota</taxon>
        <taxon>Myxococcia</taxon>
        <taxon>Myxococcales</taxon>
        <taxon>Cystobacterineae</taxon>
        <taxon>Myxococcaceae</taxon>
        <taxon>Myxococcus</taxon>
    </lineage>
</organism>
<reference evidence="2 3" key="1">
    <citation type="submission" date="2016-10" db="EMBL/GenBank/DDBJ databases">
        <authorList>
            <person name="Varghese N."/>
            <person name="Submissions S."/>
        </authorList>
    </citation>
    <scope>NUCLEOTIDE SEQUENCE [LARGE SCALE GENOMIC DNA]</scope>
    <source>
        <strain evidence="2 3">DSM 2260</strain>
    </source>
</reference>
<sequence>MCRAPRSTVAGRERHGCTHHGRAASWAATGMSDPRVIPFPVAHTKVSGPGGPSLISPLRPHRTERVHPPVYATPDSPARGGDVTSRAGEKRGARAMGARGRASVGRAFGSVERGGAVNPGGRAAPFLSPHATIWLFAARNGGRGPARKPGPTFRQVAGAREADSASTPPTACLARFRKFSNEGRAGRSLHRAPSRSPRAFACQGPGLGAIRRRETAAGQVSLPASPATFVRHGTPVRRHRGGAGPCGQ</sequence>
<evidence type="ECO:0000313" key="3">
    <source>
        <dbReference type="Proteomes" id="UP000198717"/>
    </source>
</evidence>
<feature type="region of interest" description="Disordered" evidence="1">
    <location>
        <begin position="1"/>
        <end position="20"/>
    </location>
</feature>
<dbReference type="Proteomes" id="UP000198717">
    <property type="component" value="Unassembled WGS sequence"/>
</dbReference>
<feature type="region of interest" description="Disordered" evidence="1">
    <location>
        <begin position="70"/>
        <end position="100"/>
    </location>
</feature>
<evidence type="ECO:0000313" key="2">
    <source>
        <dbReference type="EMBL" id="SDE39031.1"/>
    </source>
</evidence>
<comment type="caution">
    <text evidence="2">The sequence shown here is derived from an EMBL/GenBank/DDBJ whole genome shotgun (WGS) entry which is preliminary data.</text>
</comment>
<proteinExistence type="predicted"/>
<name>A0ABY0MTP0_9BACT</name>
<dbReference type="EMBL" id="FNAJ01000006">
    <property type="protein sequence ID" value="SDE39031.1"/>
    <property type="molecule type" value="Genomic_DNA"/>
</dbReference>